<keyword evidence="2" id="KW-1185">Reference proteome</keyword>
<proteinExistence type="predicted"/>
<accession>A0AAN6P972</accession>
<protein>
    <submittedName>
        <fullName evidence="1">Uncharacterized protein</fullName>
    </submittedName>
</protein>
<gene>
    <name evidence="1" type="ORF">C8A01DRAFT_19873</name>
</gene>
<dbReference type="AlphaFoldDB" id="A0AAN6P972"/>
<dbReference type="EMBL" id="MU854549">
    <property type="protein sequence ID" value="KAK4033142.1"/>
    <property type="molecule type" value="Genomic_DNA"/>
</dbReference>
<reference evidence="2" key="1">
    <citation type="journal article" date="2023" name="Mol. Phylogenet. Evol.">
        <title>Genome-scale phylogeny and comparative genomics of the fungal order Sordariales.</title>
        <authorList>
            <person name="Hensen N."/>
            <person name="Bonometti L."/>
            <person name="Westerberg I."/>
            <person name="Brannstrom I.O."/>
            <person name="Guillou S."/>
            <person name="Cros-Aarteil S."/>
            <person name="Calhoun S."/>
            <person name="Haridas S."/>
            <person name="Kuo A."/>
            <person name="Mondo S."/>
            <person name="Pangilinan J."/>
            <person name="Riley R."/>
            <person name="LaButti K."/>
            <person name="Andreopoulos B."/>
            <person name="Lipzen A."/>
            <person name="Chen C."/>
            <person name="Yan M."/>
            <person name="Daum C."/>
            <person name="Ng V."/>
            <person name="Clum A."/>
            <person name="Steindorff A."/>
            <person name="Ohm R.A."/>
            <person name="Martin F."/>
            <person name="Silar P."/>
            <person name="Natvig D.O."/>
            <person name="Lalanne C."/>
            <person name="Gautier V."/>
            <person name="Ament-Velasquez S.L."/>
            <person name="Kruys A."/>
            <person name="Hutchinson M.I."/>
            <person name="Powell A.J."/>
            <person name="Barry K."/>
            <person name="Miller A.N."/>
            <person name="Grigoriev I.V."/>
            <person name="Debuchy R."/>
            <person name="Gladieux P."/>
            <person name="Hiltunen Thoren M."/>
            <person name="Johannesson H."/>
        </authorList>
    </citation>
    <scope>NUCLEOTIDE SEQUENCE [LARGE SCALE GENOMIC DNA]</scope>
    <source>
        <strain evidence="2">CBS 284.82</strain>
    </source>
</reference>
<organism evidence="1 2">
    <name type="scientific">Parachaetomium inaequale</name>
    <dbReference type="NCBI Taxonomy" id="2588326"/>
    <lineage>
        <taxon>Eukaryota</taxon>
        <taxon>Fungi</taxon>
        <taxon>Dikarya</taxon>
        <taxon>Ascomycota</taxon>
        <taxon>Pezizomycotina</taxon>
        <taxon>Sordariomycetes</taxon>
        <taxon>Sordariomycetidae</taxon>
        <taxon>Sordariales</taxon>
        <taxon>Chaetomiaceae</taxon>
        <taxon>Parachaetomium</taxon>
    </lineage>
</organism>
<comment type="caution">
    <text evidence="1">The sequence shown here is derived from an EMBL/GenBank/DDBJ whole genome shotgun (WGS) entry which is preliminary data.</text>
</comment>
<evidence type="ECO:0000313" key="2">
    <source>
        <dbReference type="Proteomes" id="UP001303115"/>
    </source>
</evidence>
<name>A0AAN6P972_9PEZI</name>
<sequence>MARLPHLANKIPWNALASNFRWVLAKQVPKPIYQSEPVFNGELQLRCQLGQGEQLHSFVDAMVRTLREHSTSYRKKYPERYEPAHPHEIIIDDATVRKITPTVYRWCSSMLCPIPHEERRAAAFYRERVDNDCMQFEQENGRPFYNIELVKTLLLYGEMDIILRLCAYPEVDLRIWQTIGQCYCLEDDAGWDLIYKTALLPYIALNLIHCFPETWDRELGRTDEKDYRRMRAYSVMVNEFTEAKAMTSKVAAHPHWEFFGINERDRYINSDQPENPRGQGLYTSRSATMDERLTRDPLTADLPTPSDTLRTQQILRDKGLPAELVSEIMDTAEYGPIARLEIRHDPFHPANRDELAKYVKYCWQLLVRCDMMATALGRVIPWHELISNAMAYRLIGDGPDGRKWFTTDYRKSLKDENAWTYTFLY</sequence>
<dbReference type="Proteomes" id="UP001303115">
    <property type="component" value="Unassembled WGS sequence"/>
</dbReference>
<evidence type="ECO:0000313" key="1">
    <source>
        <dbReference type="EMBL" id="KAK4033142.1"/>
    </source>
</evidence>